<protein>
    <recommendedName>
        <fullName evidence="3">Heterokaryon incompatibility domain-containing protein</fullName>
    </recommendedName>
</protein>
<reference evidence="4 5" key="1">
    <citation type="submission" date="2015-06" db="EMBL/GenBank/DDBJ databases">
        <title>Draft genome of the ant-associated black yeast Phialophora attae CBS 131958.</title>
        <authorList>
            <person name="Moreno L.F."/>
            <person name="Stielow B.J."/>
            <person name="de Hoog S."/>
            <person name="Vicente V.A."/>
            <person name="Weiss V.A."/>
            <person name="de Vries M."/>
            <person name="Cruz L.M."/>
            <person name="Souza E.M."/>
        </authorList>
    </citation>
    <scope>NUCLEOTIDE SEQUENCE [LARGE SCALE GENOMIC DNA]</scope>
    <source>
        <strain evidence="4 5">CBS 131958</strain>
    </source>
</reference>
<dbReference type="GeneID" id="28739020"/>
<dbReference type="VEuPathDB" id="FungiDB:AB675_682"/>
<gene>
    <name evidence="4" type="ORF">AB675_682</name>
</gene>
<feature type="transmembrane region" description="Helical" evidence="2">
    <location>
        <begin position="223"/>
        <end position="245"/>
    </location>
</feature>
<comment type="caution">
    <text evidence="4">The sequence shown here is derived from an EMBL/GenBank/DDBJ whole genome shotgun (WGS) entry which is preliminary data.</text>
</comment>
<evidence type="ECO:0000259" key="3">
    <source>
        <dbReference type="Pfam" id="PF06985"/>
    </source>
</evidence>
<feature type="transmembrane region" description="Helical" evidence="2">
    <location>
        <begin position="193"/>
        <end position="217"/>
    </location>
</feature>
<proteinExistence type="predicted"/>
<dbReference type="InterPro" id="IPR052895">
    <property type="entry name" value="HetReg/Transcr_Mod"/>
</dbReference>
<dbReference type="EMBL" id="LFJN01000001">
    <property type="protein sequence ID" value="KPI46045.1"/>
    <property type="molecule type" value="Genomic_DNA"/>
</dbReference>
<keyword evidence="5" id="KW-1185">Reference proteome</keyword>
<dbReference type="PANTHER" id="PTHR24148:SF64">
    <property type="entry name" value="HETEROKARYON INCOMPATIBILITY DOMAIN-CONTAINING PROTEIN"/>
    <property type="match status" value="1"/>
</dbReference>
<dbReference type="InterPro" id="IPR010730">
    <property type="entry name" value="HET"/>
</dbReference>
<feature type="region of interest" description="Disordered" evidence="1">
    <location>
        <begin position="1"/>
        <end position="21"/>
    </location>
</feature>
<keyword evidence="2" id="KW-1133">Transmembrane helix</keyword>
<evidence type="ECO:0000313" key="5">
    <source>
        <dbReference type="Proteomes" id="UP000038010"/>
    </source>
</evidence>
<dbReference type="Pfam" id="PF06985">
    <property type="entry name" value="HET"/>
    <property type="match status" value="1"/>
</dbReference>
<accession>A0A0N1I1Y1</accession>
<evidence type="ECO:0000256" key="2">
    <source>
        <dbReference type="SAM" id="Phobius"/>
    </source>
</evidence>
<name>A0A0N1I1Y1_9EURO</name>
<dbReference type="Proteomes" id="UP000038010">
    <property type="component" value="Unassembled WGS sequence"/>
</dbReference>
<dbReference type="STRING" id="1664694.A0A0N1I1Y1"/>
<dbReference type="OrthoDB" id="4161734at2759"/>
<evidence type="ECO:0000256" key="1">
    <source>
        <dbReference type="SAM" id="MobiDB-lite"/>
    </source>
</evidence>
<dbReference type="PANTHER" id="PTHR24148">
    <property type="entry name" value="ANKYRIN REPEAT DOMAIN-CONTAINING PROTEIN 39 HOMOLOG-RELATED"/>
    <property type="match status" value="1"/>
</dbReference>
<organism evidence="4 5">
    <name type="scientific">Cyphellophora attinorum</name>
    <dbReference type="NCBI Taxonomy" id="1664694"/>
    <lineage>
        <taxon>Eukaryota</taxon>
        <taxon>Fungi</taxon>
        <taxon>Dikarya</taxon>
        <taxon>Ascomycota</taxon>
        <taxon>Pezizomycotina</taxon>
        <taxon>Eurotiomycetes</taxon>
        <taxon>Chaetothyriomycetidae</taxon>
        <taxon>Chaetothyriales</taxon>
        <taxon>Cyphellophoraceae</taxon>
        <taxon>Cyphellophora</taxon>
    </lineage>
</organism>
<feature type="domain" description="Heterokaryon incompatibility" evidence="3">
    <location>
        <begin position="77"/>
        <end position="168"/>
    </location>
</feature>
<evidence type="ECO:0000313" key="4">
    <source>
        <dbReference type="EMBL" id="KPI46045.1"/>
    </source>
</evidence>
<dbReference type="AlphaFoldDB" id="A0A0N1I1Y1"/>
<sequence>MRTSLREPNDTATVDHQQDRSTGFAAVTRETQAAPHPAYQPLPSPTSTRLLCLEPGKEGSILKFSLKVVDLSDNPEYIAISYTWGEDGGNHSILVDGTSIHVWPNLYACLCQMRTTSATLPFWIDCFSINQADQDEKSQQVAMIGRVFSQAAEVRAWLGEHEDDSELIFSGVDLLRDVRSSVRVISKVWCNRIYCTGGPMVILVSAFLFTGLGGFVISTTDFVYTGIFVMCPFWIFLNLVIYLSWPNLLRDFLAPFWRPAVYEYTCYVFPIRALFAREYFSRTWIIQEIVMARRLVLYCGSDTIEWSKLVSTYFGVGYDAPQFTDVLRGENTAVNSVRRDRYARRIDWHTAQLFDTDYNHVARLAVLSAGRRTLLELVAISMPTLCKERHDRIYALLALEDEASRRRPIVVNYKKPMVDLALDVVRARIMRVGHDFAKVDDVLRLTGALHLDAEEKGRVLQILGYNALQIYLGKRKPWVLSLATFDAAYVRQILAAA</sequence>
<dbReference type="RefSeq" id="XP_018006008.1">
    <property type="nucleotide sequence ID" value="XM_018147150.1"/>
</dbReference>
<keyword evidence="2" id="KW-0812">Transmembrane</keyword>
<keyword evidence="2" id="KW-0472">Membrane</keyword>